<organism evidence="1 2">
    <name type="scientific">Caenorhabditis nigoni</name>
    <dbReference type="NCBI Taxonomy" id="1611254"/>
    <lineage>
        <taxon>Eukaryota</taxon>
        <taxon>Metazoa</taxon>
        <taxon>Ecdysozoa</taxon>
        <taxon>Nematoda</taxon>
        <taxon>Chromadorea</taxon>
        <taxon>Rhabditida</taxon>
        <taxon>Rhabditina</taxon>
        <taxon>Rhabditomorpha</taxon>
        <taxon>Rhabditoidea</taxon>
        <taxon>Rhabditidae</taxon>
        <taxon>Peloderinae</taxon>
        <taxon>Caenorhabditis</taxon>
    </lineage>
</organism>
<dbReference type="AlphaFoldDB" id="A0A2G5VL49"/>
<dbReference type="PANTHER" id="PTHR39374:SF1">
    <property type="entry name" value="NR LBD DOMAIN-CONTAINING PROTEIN"/>
    <property type="match status" value="1"/>
</dbReference>
<evidence type="ECO:0000313" key="1">
    <source>
        <dbReference type="EMBL" id="PIC52484.1"/>
    </source>
</evidence>
<keyword evidence="2" id="KW-1185">Reference proteome</keyword>
<accession>A0A2G5VL49</accession>
<evidence type="ECO:0000313" key="2">
    <source>
        <dbReference type="Proteomes" id="UP000230233"/>
    </source>
</evidence>
<gene>
    <name evidence="1" type="primary">Cnig_chr_I.g2574</name>
    <name evidence="1" type="ORF">B9Z55_002574</name>
</gene>
<sequence>MLPFVVDRDENGEYPPKVYSNDAIGRCEQRVQEYASYLRDDVRQYFELMIKDRGTFSRLSVPSWYIKAYNQLKSEMHSIGKVNYLLEILRHTLPWWLEHEIGAKVDFPEVGPNGLYMEEEKSFKNELVRFAMDIGQYVRCSYKYEVEFKELIPSAYHVTMRVLESKIETHEDMELFKSLPSIIQGHLEDIIGKDQIYPEFVQHQWDFITEMHQ</sequence>
<comment type="caution">
    <text evidence="1">The sequence shown here is derived from an EMBL/GenBank/DDBJ whole genome shotgun (WGS) entry which is preliminary data.</text>
</comment>
<dbReference type="Proteomes" id="UP000230233">
    <property type="component" value="Chromosome I"/>
</dbReference>
<proteinExistence type="predicted"/>
<reference evidence="2" key="1">
    <citation type="submission" date="2017-10" db="EMBL/GenBank/DDBJ databases">
        <title>Rapid genome shrinkage in a self-fertile nematode reveals novel sperm competition proteins.</title>
        <authorList>
            <person name="Yin D."/>
            <person name="Schwarz E.M."/>
            <person name="Thomas C.G."/>
            <person name="Felde R.L."/>
            <person name="Korf I.F."/>
            <person name="Cutter A.D."/>
            <person name="Schartner C.M."/>
            <person name="Ralston E.J."/>
            <person name="Meyer B.J."/>
            <person name="Haag E.S."/>
        </authorList>
    </citation>
    <scope>NUCLEOTIDE SEQUENCE [LARGE SCALE GENOMIC DNA]</scope>
    <source>
        <strain evidence="2">JU1422</strain>
    </source>
</reference>
<dbReference type="PANTHER" id="PTHR39374">
    <property type="entry name" value="PROTEIN CBG12861"/>
    <property type="match status" value="1"/>
</dbReference>
<protein>
    <submittedName>
        <fullName evidence="1">Uncharacterized protein</fullName>
    </submittedName>
</protein>
<dbReference type="EMBL" id="PDUG01000001">
    <property type="protein sequence ID" value="PIC52484.1"/>
    <property type="molecule type" value="Genomic_DNA"/>
</dbReference>
<name>A0A2G5VL49_9PELO</name>
<dbReference type="OrthoDB" id="5879294at2759"/>